<protein>
    <submittedName>
        <fullName evidence="2">Uncharacterized protein</fullName>
    </submittedName>
</protein>
<evidence type="ECO:0000313" key="3">
    <source>
        <dbReference type="Proteomes" id="UP000198318"/>
    </source>
</evidence>
<keyword evidence="1" id="KW-0812">Transmembrane</keyword>
<sequence length="294" mass="33636">MRSIAERRRRTQATEPPPRTRLFSSPIFVSTVVALLVAWFTPLPRVVKDFFLPLKGIEVSVIDLNKRFEALSISMCGWNYVDQQVPSNFHPDDKTKTIEFAKWVTRHQLTVGRSSVQVVLSTSTKPISLIDLDVEIVSRSRNLQGGASFFIDCPDYHGLPSIRPSYYLTADLDYAPPLLLAKDTPKDLYQTRRPMKPMEFPLEIHAEELQHLYIAAQTYYCDCTWRATLTWTQGGKVSRTIIGDKKKPFRVVGEELPIPQLKYSPKTKRWSLCHDGPKCPDLRFNKHGGLETKT</sequence>
<gene>
    <name evidence="2" type="ORF">SAMN05443665_101725</name>
</gene>
<dbReference type="EMBL" id="FZOR01000017">
    <property type="protein sequence ID" value="SNT13805.1"/>
    <property type="molecule type" value="Genomic_DNA"/>
</dbReference>
<keyword evidence="1" id="KW-0472">Membrane</keyword>
<feature type="transmembrane region" description="Helical" evidence="1">
    <location>
        <begin position="21"/>
        <end position="40"/>
    </location>
</feature>
<proteinExistence type="predicted"/>
<dbReference type="AlphaFoldDB" id="A0A239K6R2"/>
<reference evidence="2 3" key="1">
    <citation type="submission" date="2017-06" db="EMBL/GenBank/DDBJ databases">
        <authorList>
            <person name="Kim H.J."/>
            <person name="Triplett B.A."/>
        </authorList>
    </citation>
    <scope>NUCLEOTIDE SEQUENCE [LARGE SCALE GENOMIC DNA]</scope>
    <source>
        <strain evidence="2 3">DSM 44715</strain>
    </source>
</reference>
<keyword evidence="3" id="KW-1185">Reference proteome</keyword>
<evidence type="ECO:0000313" key="2">
    <source>
        <dbReference type="EMBL" id="SNT13805.1"/>
    </source>
</evidence>
<name>A0A239K6R2_9ACTN</name>
<organism evidence="2 3">
    <name type="scientific">Actinomadura meyerae</name>
    <dbReference type="NCBI Taxonomy" id="240840"/>
    <lineage>
        <taxon>Bacteria</taxon>
        <taxon>Bacillati</taxon>
        <taxon>Actinomycetota</taxon>
        <taxon>Actinomycetes</taxon>
        <taxon>Streptosporangiales</taxon>
        <taxon>Thermomonosporaceae</taxon>
        <taxon>Actinomadura</taxon>
    </lineage>
</organism>
<dbReference type="Proteomes" id="UP000198318">
    <property type="component" value="Unassembled WGS sequence"/>
</dbReference>
<keyword evidence="1" id="KW-1133">Transmembrane helix</keyword>
<accession>A0A239K6R2</accession>
<evidence type="ECO:0000256" key="1">
    <source>
        <dbReference type="SAM" id="Phobius"/>
    </source>
</evidence>